<dbReference type="EMBL" id="KB207142">
    <property type="protein sequence ID" value="ELP84182.1"/>
    <property type="molecule type" value="Genomic_DNA"/>
</dbReference>
<dbReference type="GeneID" id="14883170"/>
<reference evidence="1 2" key="1">
    <citation type="submission" date="2012-10" db="EMBL/GenBank/DDBJ databases">
        <authorList>
            <person name="Zafar N."/>
            <person name="Inman J."/>
            <person name="Hall N."/>
            <person name="Lorenzi H."/>
            <person name="Caler E."/>
        </authorList>
    </citation>
    <scope>NUCLEOTIDE SEQUENCE [LARGE SCALE GENOMIC DNA]</scope>
    <source>
        <strain evidence="1 2">IP1</strain>
    </source>
</reference>
<gene>
    <name evidence="1" type="ORF">EIN_257960</name>
</gene>
<dbReference type="Proteomes" id="UP000014680">
    <property type="component" value="Unassembled WGS sequence"/>
</dbReference>
<keyword evidence="2" id="KW-1185">Reference proteome</keyword>
<dbReference type="VEuPathDB" id="AmoebaDB:EIN_257960"/>
<name>A0A0A1TV46_ENTIV</name>
<accession>A0A0A1TV46</accession>
<dbReference type="SUPFAM" id="SSF101478">
    <property type="entry name" value="ADP-ribosylglycohydrolase"/>
    <property type="match status" value="1"/>
</dbReference>
<dbReference type="RefSeq" id="XP_004183528.1">
    <property type="nucleotide sequence ID" value="XM_004183480.1"/>
</dbReference>
<dbReference type="InterPro" id="IPR036705">
    <property type="entry name" value="Ribosyl_crysJ1_sf"/>
</dbReference>
<evidence type="ECO:0000313" key="1">
    <source>
        <dbReference type="EMBL" id="ELP84182.1"/>
    </source>
</evidence>
<dbReference type="KEGG" id="eiv:EIN_257960"/>
<evidence type="ECO:0000313" key="2">
    <source>
        <dbReference type="Proteomes" id="UP000014680"/>
    </source>
</evidence>
<sequence length="119" mass="13931">MTMSIQSNKYNKNVFADPTQIRYCLPIPEALLCAKMECLNRHLFFTEYPNPLPKKFIPLPFPNKFQKIRSKIISTIFGQAVGDAVGFLIKFLSKERAELIYKHERIIFSCYLKDTHRSK</sequence>
<proteinExistence type="predicted"/>
<organism evidence="1 2">
    <name type="scientific">Entamoeba invadens IP1</name>
    <dbReference type="NCBI Taxonomy" id="370355"/>
    <lineage>
        <taxon>Eukaryota</taxon>
        <taxon>Amoebozoa</taxon>
        <taxon>Evosea</taxon>
        <taxon>Archamoebae</taxon>
        <taxon>Mastigamoebida</taxon>
        <taxon>Entamoebidae</taxon>
        <taxon>Entamoeba</taxon>
    </lineage>
</organism>
<protein>
    <submittedName>
        <fullName evidence="1">Uncharacterized protein</fullName>
    </submittedName>
</protein>
<dbReference type="OrthoDB" id="2021138at2759"/>
<dbReference type="AlphaFoldDB" id="A0A0A1TV46"/>